<feature type="transmembrane region" description="Helical" evidence="12">
    <location>
        <begin position="208"/>
        <end position="229"/>
    </location>
</feature>
<evidence type="ECO:0000256" key="11">
    <source>
        <dbReference type="RuleBase" id="RU003788"/>
    </source>
</evidence>
<comment type="function">
    <text evidence="10">Endolysin with lysozyme activity that degrades host peptidoglycans and participates with the holin and spanin proteins in the sequential events which lead to the programmed host cell lysis releasing the mature viral particles. Once the holin has permeabilized the host cell membrane, the endolysin can reach the periplasm and break down the peptidoglycan layer.</text>
</comment>
<dbReference type="InterPro" id="IPR051018">
    <property type="entry name" value="Bacteriophage_GH24"/>
</dbReference>
<evidence type="ECO:0000256" key="1">
    <source>
        <dbReference type="ARBA" id="ARBA00000632"/>
    </source>
</evidence>
<keyword evidence="4 10" id="KW-0081">Bacteriolytic enzyme</keyword>
<evidence type="ECO:0000256" key="5">
    <source>
        <dbReference type="ARBA" id="ARBA00022801"/>
    </source>
</evidence>
<keyword evidence="6 10" id="KW-0204">Cytolysis</keyword>
<evidence type="ECO:0000256" key="8">
    <source>
        <dbReference type="ARBA" id="ARBA00023200"/>
    </source>
</evidence>
<keyword evidence="2 10" id="KW-0929">Antimicrobial</keyword>
<dbReference type="GO" id="GO:0009253">
    <property type="term" value="P:peptidoglycan catabolic process"/>
    <property type="evidence" value="ECO:0007669"/>
    <property type="project" value="UniProtKB-UniRule"/>
</dbReference>
<dbReference type="EMBL" id="LR796466">
    <property type="protein sequence ID" value="CAB4146528.1"/>
    <property type="molecule type" value="Genomic_DNA"/>
</dbReference>
<evidence type="ECO:0000256" key="9">
    <source>
        <dbReference type="ARBA" id="ARBA00023295"/>
    </source>
</evidence>
<dbReference type="GO" id="GO:0003796">
    <property type="term" value="F:lysozyme activity"/>
    <property type="evidence" value="ECO:0007669"/>
    <property type="project" value="UniProtKB-UniRule"/>
</dbReference>
<dbReference type="GO" id="GO:0030430">
    <property type="term" value="C:host cell cytoplasm"/>
    <property type="evidence" value="ECO:0007669"/>
    <property type="project" value="UniProtKB-SubCell"/>
</dbReference>
<dbReference type="InterPro" id="IPR023347">
    <property type="entry name" value="Lysozyme_dom_sf"/>
</dbReference>
<comment type="similarity">
    <text evidence="10 11">Belongs to the glycosyl hydrolase 24 family.</text>
</comment>
<dbReference type="HAMAP" id="MF_04110">
    <property type="entry name" value="ENDOLYSIN_T4"/>
    <property type="match status" value="1"/>
</dbReference>
<evidence type="ECO:0000256" key="3">
    <source>
        <dbReference type="ARBA" id="ARBA00022612"/>
    </source>
</evidence>
<keyword evidence="3 10" id="KW-1188">Viral release from host cell</keyword>
<evidence type="ECO:0000256" key="6">
    <source>
        <dbReference type="ARBA" id="ARBA00022852"/>
    </source>
</evidence>
<keyword evidence="5 10" id="KW-0378">Hydrolase</keyword>
<dbReference type="InterPro" id="IPR034690">
    <property type="entry name" value="Endolysin_T4_type"/>
</dbReference>
<proteinExistence type="inferred from homology"/>
<dbReference type="Gene3D" id="1.10.530.40">
    <property type="match status" value="1"/>
</dbReference>
<keyword evidence="12" id="KW-0812">Transmembrane</keyword>
<accession>A0A6J5MIW2</accession>
<feature type="active site" description="Proton donor/acceptor" evidence="10">
    <location>
        <position position="24"/>
    </location>
</feature>
<keyword evidence="8 10" id="KW-1035">Host cytoplasm</keyword>
<dbReference type="EC" id="3.2.1.17" evidence="10"/>
<gene>
    <name evidence="13" type="ORF">UFOVP500_25</name>
</gene>
<dbReference type="Pfam" id="PF00959">
    <property type="entry name" value="Phage_lysozyme"/>
    <property type="match status" value="1"/>
</dbReference>
<keyword evidence="9 10" id="KW-0326">Glycosidase</keyword>
<sequence length="239" mass="25808">MKMSAAGLDTVKEFEGLRLKAYKCPAAVWTIGYGHTSAAGSPIVTSDLEITREAAEEILKKDMGQYEDGVSKYVKVGLTQGQFDALVDFAYNAGVGALAKSTLLKKVNAGKFDEVPAEFMKWTKGGGKELPGLVRRRRAEVKLWRGLEEDIPVSKTQSRFQPDQPKASKKITQSKEANAAVVAGGLGTVAVVREVMPMVKEGGDLLGSLSPTILILFVIIAAAGAVWYFRKQRLDEEGA</sequence>
<evidence type="ECO:0000313" key="13">
    <source>
        <dbReference type="EMBL" id="CAB4146528.1"/>
    </source>
</evidence>
<feature type="active site" description="Proton donor/acceptor" evidence="10">
    <location>
        <position position="15"/>
    </location>
</feature>
<evidence type="ECO:0000256" key="10">
    <source>
        <dbReference type="HAMAP-Rule" id="MF_04110"/>
    </source>
</evidence>
<keyword evidence="12" id="KW-0472">Membrane</keyword>
<evidence type="ECO:0000256" key="7">
    <source>
        <dbReference type="ARBA" id="ARBA00023142"/>
    </source>
</evidence>
<dbReference type="CDD" id="cd00737">
    <property type="entry name" value="lyz_endolysin_autolysin"/>
    <property type="match status" value="1"/>
</dbReference>
<keyword evidence="12" id="KW-1133">Transmembrane helix</keyword>
<dbReference type="InterPro" id="IPR002196">
    <property type="entry name" value="Glyco_hydro_24"/>
</dbReference>
<dbReference type="PANTHER" id="PTHR38107:SF3">
    <property type="entry name" value="LYSOZYME RRRD-RELATED"/>
    <property type="match status" value="1"/>
</dbReference>
<dbReference type="PANTHER" id="PTHR38107">
    <property type="match status" value="1"/>
</dbReference>
<dbReference type="GO" id="GO:0016998">
    <property type="term" value="P:cell wall macromolecule catabolic process"/>
    <property type="evidence" value="ECO:0007669"/>
    <property type="project" value="InterPro"/>
</dbReference>
<evidence type="ECO:0000256" key="4">
    <source>
        <dbReference type="ARBA" id="ARBA00022638"/>
    </source>
</evidence>
<name>A0A6J5MIW2_9CAUD</name>
<keyword evidence="7 10" id="KW-0578">Host cell lysis by virus</keyword>
<organism evidence="13">
    <name type="scientific">uncultured Caudovirales phage</name>
    <dbReference type="NCBI Taxonomy" id="2100421"/>
    <lineage>
        <taxon>Viruses</taxon>
        <taxon>Duplodnaviria</taxon>
        <taxon>Heunggongvirae</taxon>
        <taxon>Uroviricota</taxon>
        <taxon>Caudoviricetes</taxon>
        <taxon>Peduoviridae</taxon>
        <taxon>Maltschvirus</taxon>
        <taxon>Maltschvirus maltsch</taxon>
    </lineage>
</organism>
<evidence type="ECO:0000256" key="2">
    <source>
        <dbReference type="ARBA" id="ARBA00022529"/>
    </source>
</evidence>
<dbReference type="InterPro" id="IPR023346">
    <property type="entry name" value="Lysozyme-like_dom_sf"/>
</dbReference>
<dbReference type="GO" id="GO:0044659">
    <property type="term" value="P:viral release from host cell by cytolysis"/>
    <property type="evidence" value="ECO:0007669"/>
    <property type="project" value="UniProtKB-UniRule"/>
</dbReference>
<dbReference type="GO" id="GO:0042742">
    <property type="term" value="P:defense response to bacterium"/>
    <property type="evidence" value="ECO:0007669"/>
    <property type="project" value="UniProtKB-KW"/>
</dbReference>
<protein>
    <recommendedName>
        <fullName evidence="10">Endolysin</fullName>
        <ecNumber evidence="10">3.2.1.17</ecNumber>
    </recommendedName>
    <alternativeName>
        <fullName evidence="10">Lysis protein</fullName>
    </alternativeName>
    <alternativeName>
        <fullName evidence="10">Lysozyme</fullName>
    </alternativeName>
    <alternativeName>
        <fullName evidence="10">Muramidase</fullName>
    </alternativeName>
</protein>
<dbReference type="SUPFAM" id="SSF53955">
    <property type="entry name" value="Lysozyme-like"/>
    <property type="match status" value="1"/>
</dbReference>
<dbReference type="InterPro" id="IPR033907">
    <property type="entry name" value="Endolysin_autolysin"/>
</dbReference>
<comment type="catalytic activity">
    <reaction evidence="1 10 11">
        <text>Hydrolysis of (1-&gt;4)-beta-linkages between N-acetylmuramic acid and N-acetyl-D-glucosamine residues in a peptidoglycan and between N-acetyl-D-glucosamine residues in chitodextrins.</text>
        <dbReference type="EC" id="3.2.1.17"/>
    </reaction>
</comment>
<reference evidence="13" key="1">
    <citation type="submission" date="2020-04" db="EMBL/GenBank/DDBJ databases">
        <authorList>
            <person name="Chiriac C."/>
            <person name="Salcher M."/>
            <person name="Ghai R."/>
            <person name="Kavagutti S V."/>
        </authorList>
    </citation>
    <scope>NUCLEOTIDE SEQUENCE</scope>
</reference>
<evidence type="ECO:0000256" key="12">
    <source>
        <dbReference type="SAM" id="Phobius"/>
    </source>
</evidence>
<comment type="subcellular location">
    <subcellularLocation>
        <location evidence="10">Host cytoplasm</location>
    </subcellularLocation>
    <text evidence="10">The endolysin is cytoplasmic, but can reach the periplasmic space with the help of the holins which disrupt the host cell membrane.</text>
</comment>